<dbReference type="EMBL" id="JACHLP010000001">
    <property type="protein sequence ID" value="MBB4842217.1"/>
    <property type="molecule type" value="Genomic_DNA"/>
</dbReference>
<dbReference type="Proteomes" id="UP000562027">
    <property type="component" value="Unassembled WGS sequence"/>
</dbReference>
<reference evidence="1 2" key="1">
    <citation type="submission" date="2020-08" db="EMBL/GenBank/DDBJ databases">
        <title>Functional genomics of gut bacteria from endangered species of beetles.</title>
        <authorList>
            <person name="Carlos-Shanley C."/>
        </authorList>
    </citation>
    <scope>NUCLEOTIDE SEQUENCE [LARGE SCALE GENOMIC DNA]</scope>
    <source>
        <strain evidence="1 2">S00239</strain>
    </source>
</reference>
<proteinExistence type="predicted"/>
<organism evidence="1 2">
    <name type="scientific">Roseateles oligotrophus</name>
    <dbReference type="NCBI Taxonomy" id="1769250"/>
    <lineage>
        <taxon>Bacteria</taxon>
        <taxon>Pseudomonadati</taxon>
        <taxon>Pseudomonadota</taxon>
        <taxon>Betaproteobacteria</taxon>
        <taxon>Burkholderiales</taxon>
        <taxon>Sphaerotilaceae</taxon>
        <taxon>Roseateles</taxon>
    </lineage>
</organism>
<sequence>MKRLQTEIQRLYLTLTEEPARVRAAVLEVATPADWEALGQVWRGVQADLALPAPAIAVSGTDGYQLWFSFAQALPAARALALLEGLRQRYLPALPAKRLKLWPSESPLLPPPRLAQTGQWAAFLAPDLAPVFADEPWLDTPPNEEGQADLLQRLRSIKAEELQEALAQLGQVEPEAAPLAPAASLSSAAAASDPRQFLLRVMNDESLAMSLRIEAAKALL</sequence>
<dbReference type="RefSeq" id="WP_184296224.1">
    <property type="nucleotide sequence ID" value="NZ_JACHLP010000001.1"/>
</dbReference>
<name>A0A840LA20_9BURK</name>
<protein>
    <submittedName>
        <fullName evidence="1">Uncharacterized protein</fullName>
    </submittedName>
</protein>
<gene>
    <name evidence="1" type="ORF">HNP55_000712</name>
</gene>
<evidence type="ECO:0000313" key="1">
    <source>
        <dbReference type="EMBL" id="MBB4842217.1"/>
    </source>
</evidence>
<accession>A0A840LA20</accession>
<dbReference type="AlphaFoldDB" id="A0A840LA20"/>
<evidence type="ECO:0000313" key="2">
    <source>
        <dbReference type="Proteomes" id="UP000562027"/>
    </source>
</evidence>
<keyword evidence="2" id="KW-1185">Reference proteome</keyword>
<comment type="caution">
    <text evidence="1">The sequence shown here is derived from an EMBL/GenBank/DDBJ whole genome shotgun (WGS) entry which is preliminary data.</text>
</comment>